<dbReference type="Proteomes" id="UP000094801">
    <property type="component" value="Unassembled WGS sequence"/>
</dbReference>
<evidence type="ECO:0000313" key="5">
    <source>
        <dbReference type="EMBL" id="ODV86976.1"/>
    </source>
</evidence>
<organism evidence="5 6">
    <name type="scientific">[Candida] arabinofermentans NRRL YB-2248</name>
    <dbReference type="NCBI Taxonomy" id="983967"/>
    <lineage>
        <taxon>Eukaryota</taxon>
        <taxon>Fungi</taxon>
        <taxon>Dikarya</taxon>
        <taxon>Ascomycota</taxon>
        <taxon>Saccharomycotina</taxon>
        <taxon>Pichiomycetes</taxon>
        <taxon>Pichiales</taxon>
        <taxon>Pichiaceae</taxon>
        <taxon>Ogataea</taxon>
        <taxon>Ogataea/Candida clade</taxon>
    </lineage>
</organism>
<dbReference type="PROSITE" id="PS50132">
    <property type="entry name" value="RGS"/>
    <property type="match status" value="1"/>
</dbReference>
<feature type="domain" description="RGS" evidence="2">
    <location>
        <begin position="170"/>
        <end position="314"/>
    </location>
</feature>
<feature type="region of interest" description="Disordered" evidence="1">
    <location>
        <begin position="324"/>
        <end position="358"/>
    </location>
</feature>
<dbReference type="SUPFAM" id="SSF64268">
    <property type="entry name" value="PX domain"/>
    <property type="match status" value="1"/>
</dbReference>
<keyword evidence="6" id="KW-1185">Reference proteome</keyword>
<evidence type="ECO:0000259" key="4">
    <source>
        <dbReference type="PROSITE" id="PS51207"/>
    </source>
</evidence>
<feature type="region of interest" description="Disordered" evidence="1">
    <location>
        <begin position="732"/>
        <end position="774"/>
    </location>
</feature>
<dbReference type="Pfam" id="PF00615">
    <property type="entry name" value="RGS"/>
    <property type="match status" value="1"/>
</dbReference>
<dbReference type="PROSITE" id="PS50195">
    <property type="entry name" value="PX"/>
    <property type="match status" value="1"/>
</dbReference>
<dbReference type="InterPro" id="IPR044926">
    <property type="entry name" value="RGS_subdomain_2"/>
</dbReference>
<dbReference type="Pfam" id="PF00787">
    <property type="entry name" value="PX"/>
    <property type="match status" value="1"/>
</dbReference>
<gene>
    <name evidence="5" type="ORF">CANARDRAFT_179140</name>
</gene>
<dbReference type="Gene3D" id="1.10.167.10">
    <property type="entry name" value="Regulator of G-protein Signalling 4, domain 2"/>
    <property type="match status" value="1"/>
</dbReference>
<dbReference type="InterPro" id="IPR003114">
    <property type="entry name" value="Phox_assoc"/>
</dbReference>
<feature type="domain" description="PXA" evidence="4">
    <location>
        <begin position="1"/>
        <end position="20"/>
    </location>
</feature>
<feature type="compositionally biased region" description="Polar residues" evidence="1">
    <location>
        <begin position="732"/>
        <end position="742"/>
    </location>
</feature>
<dbReference type="EMBL" id="KV453849">
    <property type="protein sequence ID" value="ODV86976.1"/>
    <property type="molecule type" value="Genomic_DNA"/>
</dbReference>
<protein>
    <recommendedName>
        <fullName evidence="7">PX domain-containing protein</fullName>
    </recommendedName>
</protein>
<dbReference type="InterPro" id="IPR036305">
    <property type="entry name" value="RGS_sf"/>
</dbReference>
<dbReference type="STRING" id="983967.A0A1E4T5F4"/>
<sequence length="774" mass="88015">MTTDPDFYNQMVVNKLGNVMKDRVNVRKFRTVLDKHSMDGTPSKFSKAMSKNAKKNPLLKNKLKIDTDPATFDKMITNINNCSSVANLKQYKYFISLQINKALKELGKRNEQDDDEEDSALRVYSKRLQVLKSMADARLLSIIPIKGGSASPTDLYDPVTIPPSLNLDMTLNRVLHDSNSLYFFSQFMEQRQRTPLLQFWLTVNGIRNPLQDLYIKETSDSDDDDDTDEFLNCDLSQVEDVRNIYEQFFNNKLLRIDSKIYTAVASFADTKPDDPVLYGRARKAILRLQKQVLERMQKTDFVAFKQSHFFLNLLASEKQNRLMKQESKEVHADDTEDEINGDPLANYQEDDSGDENDQKVSDTVLKAVEDALNEIMNDKLIDRSTSQTGLSGLDDLLLNHSSSNTPRNSRLISKEMQKDLFGAMDSNGAGLFDESPDHVESDKAEGKLFDDEDSSTIIDDDQSFMNGSESISSLMNASQELKMAAPGDLNLGDEIEKLSEDIERLDQQLIIIEPLITKAELTNNVAELKILNKSKIGLKRELQLKELQKQQYIVQENDNSLYGKSKVRIQSYINGNEDHKDIILYIIEVQKLSSENSDIVTAGWMVARRFSQFFKLNLYLKAKYPRTADLDFPKRKMVMKFQQTSLVVERQHKLETYLQQLIQLKEVCADRLFRDFLSSEVFSIELNESFQNVKPSTTKNAVDVATRLYNSISDQLLYAPLAANIAPILMPNQHSASPSKQSDGAKDKPDGSSLEMQKELSSLDDDLSNTPSKP</sequence>
<dbReference type="PANTHER" id="PTHR22775:SF3">
    <property type="entry name" value="SORTING NEXIN-13"/>
    <property type="match status" value="1"/>
</dbReference>
<evidence type="ECO:0000259" key="2">
    <source>
        <dbReference type="PROSITE" id="PS50132"/>
    </source>
</evidence>
<dbReference type="InterPro" id="IPR001683">
    <property type="entry name" value="PX_dom"/>
</dbReference>
<dbReference type="OrthoDB" id="120967at2759"/>
<dbReference type="InterPro" id="IPR036871">
    <property type="entry name" value="PX_dom_sf"/>
</dbReference>
<feature type="domain" description="PX" evidence="3">
    <location>
        <begin position="563"/>
        <end position="684"/>
    </location>
</feature>
<dbReference type="SMART" id="SM00312">
    <property type="entry name" value="PX"/>
    <property type="match status" value="1"/>
</dbReference>
<evidence type="ECO:0000256" key="1">
    <source>
        <dbReference type="SAM" id="MobiDB-lite"/>
    </source>
</evidence>
<dbReference type="AlphaFoldDB" id="A0A1E4T5F4"/>
<proteinExistence type="predicted"/>
<dbReference type="CDD" id="cd06876">
    <property type="entry name" value="PX_MDM1p"/>
    <property type="match status" value="1"/>
</dbReference>
<dbReference type="GO" id="GO:0035091">
    <property type="term" value="F:phosphatidylinositol binding"/>
    <property type="evidence" value="ECO:0007669"/>
    <property type="project" value="InterPro"/>
</dbReference>
<dbReference type="SMART" id="SM00315">
    <property type="entry name" value="RGS"/>
    <property type="match status" value="1"/>
</dbReference>
<evidence type="ECO:0008006" key="7">
    <source>
        <dbReference type="Google" id="ProtNLM"/>
    </source>
</evidence>
<dbReference type="InterPro" id="IPR016137">
    <property type="entry name" value="RGS"/>
</dbReference>
<feature type="non-terminal residue" evidence="5">
    <location>
        <position position="774"/>
    </location>
</feature>
<dbReference type="PANTHER" id="PTHR22775">
    <property type="entry name" value="SORTING NEXIN"/>
    <property type="match status" value="1"/>
</dbReference>
<name>A0A1E4T5F4_9ASCO</name>
<feature type="compositionally biased region" description="Basic and acidic residues" evidence="1">
    <location>
        <begin position="324"/>
        <end position="333"/>
    </location>
</feature>
<dbReference type="PROSITE" id="PS51207">
    <property type="entry name" value="PXA"/>
    <property type="match status" value="1"/>
</dbReference>
<dbReference type="SUPFAM" id="SSF48097">
    <property type="entry name" value="Regulator of G-protein signaling, RGS"/>
    <property type="match status" value="1"/>
</dbReference>
<evidence type="ECO:0000313" key="6">
    <source>
        <dbReference type="Proteomes" id="UP000094801"/>
    </source>
</evidence>
<accession>A0A1E4T5F4</accession>
<evidence type="ECO:0000259" key="3">
    <source>
        <dbReference type="PROSITE" id="PS50195"/>
    </source>
</evidence>
<reference evidence="6" key="1">
    <citation type="submission" date="2016-04" db="EMBL/GenBank/DDBJ databases">
        <title>Comparative genomics of biotechnologically important yeasts.</title>
        <authorList>
            <consortium name="DOE Joint Genome Institute"/>
            <person name="Riley R."/>
            <person name="Haridas S."/>
            <person name="Wolfe K.H."/>
            <person name="Lopes M.R."/>
            <person name="Hittinger C.T."/>
            <person name="Goker M."/>
            <person name="Salamov A."/>
            <person name="Wisecaver J."/>
            <person name="Long T.M."/>
            <person name="Aerts A.L."/>
            <person name="Barry K."/>
            <person name="Choi C."/>
            <person name="Clum A."/>
            <person name="Coughlan A.Y."/>
            <person name="Deshpande S."/>
            <person name="Douglass A.P."/>
            <person name="Hanson S.J."/>
            <person name="Klenk H.-P."/>
            <person name="Labutti K."/>
            <person name="Lapidus A."/>
            <person name="Lindquist E."/>
            <person name="Lipzen A."/>
            <person name="Meier-Kolthoff J.P."/>
            <person name="Ohm R.A."/>
            <person name="Otillar R.P."/>
            <person name="Pangilinan J."/>
            <person name="Peng Y."/>
            <person name="Rokas A."/>
            <person name="Rosa C.A."/>
            <person name="Scheuner C."/>
            <person name="Sibirny A.A."/>
            <person name="Slot J.C."/>
            <person name="Stielow J.B."/>
            <person name="Sun H."/>
            <person name="Kurtzman C.P."/>
            <person name="Blackwell M."/>
            <person name="Grigoriev I.V."/>
            <person name="Jeffries T.W."/>
        </authorList>
    </citation>
    <scope>NUCLEOTIDE SEQUENCE [LARGE SCALE GENOMIC DNA]</scope>
    <source>
        <strain evidence="6">NRRL YB-2248</strain>
    </source>
</reference>
<dbReference type="Gene3D" id="3.30.1520.10">
    <property type="entry name" value="Phox-like domain"/>
    <property type="match status" value="1"/>
</dbReference>